<proteinExistence type="predicted"/>
<accession>L7JHT2</accession>
<dbReference type="EMBL" id="JH794902">
    <property type="protein sequence ID" value="ELQ67791.1"/>
    <property type="molecule type" value="Genomic_DNA"/>
</dbReference>
<gene>
    <name evidence="1" type="ORF">OOW_P131scaffold00293g3</name>
</gene>
<sequence>MSWNCTQRSTATQCDRQTERPFGLLKLDKVGSWYSLPRSRFSFHQDDERHVWGRRQVARSSCYKVSCAKVNVVLTCQTLICFGAVSQSDPVAWRFIGSRRDESFDGGGRPPPATVPQQSHLITTIIG</sequence>
<reference evidence="1" key="1">
    <citation type="journal article" date="2012" name="PLoS Genet.">
        <title>Comparative analysis of the genomes of two field isolates of the rice blast fungus Magnaporthe oryzae.</title>
        <authorList>
            <person name="Xue M."/>
            <person name="Yang J."/>
            <person name="Li Z."/>
            <person name="Hu S."/>
            <person name="Yao N."/>
            <person name="Dean R.A."/>
            <person name="Zhao W."/>
            <person name="Shen M."/>
            <person name="Zhang H."/>
            <person name="Li C."/>
            <person name="Liu L."/>
            <person name="Cao L."/>
            <person name="Xu X."/>
            <person name="Xing Y."/>
            <person name="Hsiang T."/>
            <person name="Zhang Z."/>
            <person name="Xu J.R."/>
            <person name="Peng Y.L."/>
        </authorList>
    </citation>
    <scope>NUCLEOTIDE SEQUENCE [LARGE SCALE GENOMIC DNA]</scope>
    <source>
        <strain evidence="1">P131</strain>
    </source>
</reference>
<name>L7JHT2_PYRO1</name>
<organism>
    <name type="scientific">Pyricularia oryzae (strain P131)</name>
    <name type="common">Rice blast fungus</name>
    <name type="synonym">Magnaporthe oryzae</name>
    <dbReference type="NCBI Taxonomy" id="1143193"/>
    <lineage>
        <taxon>Eukaryota</taxon>
        <taxon>Fungi</taxon>
        <taxon>Dikarya</taxon>
        <taxon>Ascomycota</taxon>
        <taxon>Pezizomycotina</taxon>
        <taxon>Sordariomycetes</taxon>
        <taxon>Sordariomycetidae</taxon>
        <taxon>Magnaporthales</taxon>
        <taxon>Pyriculariaceae</taxon>
        <taxon>Pyricularia</taxon>
    </lineage>
</organism>
<protein>
    <submittedName>
        <fullName evidence="1">Uncharacterized protein</fullName>
    </submittedName>
</protein>
<evidence type="ECO:0000313" key="1">
    <source>
        <dbReference type="EMBL" id="ELQ67791.1"/>
    </source>
</evidence>
<dbReference type="AlphaFoldDB" id="L7JHT2"/>